<dbReference type="Gene3D" id="1.20.5.1190">
    <property type="entry name" value="iswi atpase"/>
    <property type="match status" value="1"/>
</dbReference>
<keyword evidence="11 16" id="KW-0472">Membrane</keyword>
<evidence type="ECO:0000256" key="4">
    <source>
        <dbReference type="ARBA" id="ARBA00022475"/>
    </source>
</evidence>
<evidence type="ECO:0000256" key="10">
    <source>
        <dbReference type="ARBA" id="ARBA00023065"/>
    </source>
</evidence>
<comment type="caution">
    <text evidence="20">The sequence shown here is derived from an EMBL/GenBank/DDBJ whole genome shotgun (WGS) entry which is preliminary data.</text>
</comment>
<dbReference type="InterPro" id="IPR001696">
    <property type="entry name" value="Na_channel_asu"/>
</dbReference>
<dbReference type="PANTHER" id="PTHR10037">
    <property type="entry name" value="VOLTAGE-GATED CATION CHANNEL CALCIUM AND SODIUM"/>
    <property type="match status" value="1"/>
</dbReference>
<evidence type="ECO:0000256" key="13">
    <source>
        <dbReference type="ARBA" id="ARBA00023180"/>
    </source>
</evidence>
<comment type="function">
    <text evidence="16">Mediates the voltage-dependent sodium ion permeability of excitable membranes. Assuming opened or closed conformations in response to the voltage difference across the membrane, the protein forms a sodium-selective channel through which Na(+) ions may pass in accordance with their electrochemical gradient.</text>
</comment>
<keyword evidence="13" id="KW-0325">Glycoprotein</keyword>
<evidence type="ECO:0000256" key="7">
    <source>
        <dbReference type="ARBA" id="ARBA00022882"/>
    </source>
</evidence>
<dbReference type="GO" id="GO:0022843">
    <property type="term" value="F:voltage-gated monoatomic cation channel activity"/>
    <property type="evidence" value="ECO:0007669"/>
    <property type="project" value="UniProtKB-ARBA"/>
</dbReference>
<feature type="transmembrane region" description="Helical" evidence="16">
    <location>
        <begin position="819"/>
        <end position="835"/>
    </location>
</feature>
<dbReference type="FunFam" id="1.20.120.350:FF:000009">
    <property type="entry name" value="Voltage-dependent T-type calcium channel subunit alpha"/>
    <property type="match status" value="1"/>
</dbReference>
<keyword evidence="4" id="KW-1003">Cell membrane</keyword>
<proteinExistence type="inferred from homology"/>
<evidence type="ECO:0000256" key="8">
    <source>
        <dbReference type="ARBA" id="ARBA00022989"/>
    </source>
</evidence>
<dbReference type="Gene3D" id="1.10.287.70">
    <property type="match status" value="3"/>
</dbReference>
<evidence type="ECO:0000256" key="16">
    <source>
        <dbReference type="RuleBase" id="RU361132"/>
    </source>
</evidence>
<feature type="transmembrane region" description="Helical" evidence="16">
    <location>
        <begin position="872"/>
        <end position="900"/>
    </location>
</feature>
<dbReference type="GO" id="GO:0086010">
    <property type="term" value="P:membrane depolarization during action potential"/>
    <property type="evidence" value="ECO:0007669"/>
    <property type="project" value="TreeGrafter"/>
</dbReference>
<dbReference type="FunFam" id="1.10.287.70:FF:000046">
    <property type="entry name" value="Sodium channel protein"/>
    <property type="match status" value="1"/>
</dbReference>
<evidence type="ECO:0000256" key="5">
    <source>
        <dbReference type="ARBA" id="ARBA00022692"/>
    </source>
</evidence>
<dbReference type="SUPFAM" id="SSF81324">
    <property type="entry name" value="Voltage-gated potassium channels"/>
    <property type="match status" value="3"/>
</dbReference>
<dbReference type="Pfam" id="PF00520">
    <property type="entry name" value="Ion_trans"/>
    <property type="match status" value="3"/>
</dbReference>
<feature type="transmembrane region" description="Helical" evidence="16">
    <location>
        <begin position="746"/>
        <end position="768"/>
    </location>
</feature>
<evidence type="ECO:0000256" key="6">
    <source>
        <dbReference type="ARBA" id="ARBA00022737"/>
    </source>
</evidence>
<feature type="compositionally biased region" description="Polar residues" evidence="17">
    <location>
        <begin position="305"/>
        <end position="328"/>
    </location>
</feature>
<evidence type="ECO:0000256" key="15">
    <source>
        <dbReference type="ARBA" id="ARBA00023303"/>
    </source>
</evidence>
<feature type="transmembrane region" description="Helical" evidence="16">
    <location>
        <begin position="551"/>
        <end position="577"/>
    </location>
</feature>
<evidence type="ECO:0000256" key="9">
    <source>
        <dbReference type="ARBA" id="ARBA00023053"/>
    </source>
</evidence>
<keyword evidence="3 16" id="KW-0894">Sodium channel</keyword>
<feature type="domain" description="Ion transport" evidence="18">
    <location>
        <begin position="1"/>
        <end position="213"/>
    </location>
</feature>
<feature type="domain" description="Ion transport" evidence="18">
    <location>
        <begin position="756"/>
        <end position="1014"/>
    </location>
</feature>
<dbReference type="Pfam" id="PF16905">
    <property type="entry name" value="GPHH"/>
    <property type="match status" value="1"/>
</dbReference>
<keyword evidence="2 16" id="KW-0813">Transport</keyword>
<keyword evidence="9 16" id="KW-0915">Sodium</keyword>
<feature type="transmembrane region" description="Helical" evidence="16">
    <location>
        <begin position="97"/>
        <end position="130"/>
    </location>
</feature>
<feature type="compositionally biased region" description="Polar residues" evidence="17">
    <location>
        <begin position="344"/>
        <end position="368"/>
    </location>
</feature>
<evidence type="ECO:0000259" key="18">
    <source>
        <dbReference type="Pfam" id="PF00520"/>
    </source>
</evidence>
<keyword evidence="6" id="KW-0677">Repeat</keyword>
<feature type="transmembrane region" description="Helical" evidence="16">
    <location>
        <begin position="670"/>
        <end position="694"/>
    </location>
</feature>
<dbReference type="PRINTS" id="PR00170">
    <property type="entry name" value="NACHANNEL"/>
</dbReference>
<comment type="caution">
    <text evidence="16">Lacks conserved residue(s) required for the propagation of feature annotation.</text>
</comment>
<reference evidence="20 21" key="1">
    <citation type="submission" date="2020-08" db="EMBL/GenBank/DDBJ databases">
        <authorList>
            <person name="Hejnol A."/>
        </authorList>
    </citation>
    <scope>NUCLEOTIDE SEQUENCE [LARGE SCALE GENOMIC DNA]</scope>
</reference>
<feature type="transmembrane region" description="Helical" evidence="16">
    <location>
        <begin position="184"/>
        <end position="206"/>
    </location>
</feature>
<evidence type="ECO:0000256" key="11">
    <source>
        <dbReference type="ARBA" id="ARBA00023136"/>
    </source>
</evidence>
<dbReference type="EMBL" id="CAJFCJ010000020">
    <property type="protein sequence ID" value="CAD5124051.1"/>
    <property type="molecule type" value="Genomic_DNA"/>
</dbReference>
<keyword evidence="5 16" id="KW-0812">Transmembrane</keyword>
<feature type="domain" description="Ion transport" evidence="18">
    <location>
        <begin position="431"/>
        <end position="703"/>
    </location>
</feature>
<feature type="transmembrane region" description="Helical" evidence="16">
    <location>
        <begin position="505"/>
        <end position="531"/>
    </location>
</feature>
<dbReference type="AlphaFoldDB" id="A0A7I8W837"/>
<keyword evidence="15 16" id="KW-0407">Ion channel</keyword>
<evidence type="ECO:0000256" key="2">
    <source>
        <dbReference type="ARBA" id="ARBA00022448"/>
    </source>
</evidence>
<dbReference type="InterPro" id="IPR031649">
    <property type="entry name" value="GPHH_dom"/>
</dbReference>
<accession>A0A7I8W837</accession>
<gene>
    <name evidence="20" type="ORF">DGYR_LOCUS11651</name>
</gene>
<evidence type="ECO:0000256" key="12">
    <source>
        <dbReference type="ARBA" id="ARBA00023157"/>
    </source>
</evidence>
<feature type="region of interest" description="Disordered" evidence="17">
    <location>
        <begin position="286"/>
        <end position="387"/>
    </location>
</feature>
<feature type="transmembrane region" description="Helical" evidence="16">
    <location>
        <begin position="467"/>
        <end position="485"/>
    </location>
</feature>
<dbReference type="InterPro" id="IPR027359">
    <property type="entry name" value="Volt_channel_dom_sf"/>
</dbReference>
<dbReference type="Gene3D" id="1.10.238.10">
    <property type="entry name" value="EF-hand"/>
    <property type="match status" value="1"/>
</dbReference>
<dbReference type="InterPro" id="IPR005821">
    <property type="entry name" value="Ion_trans_dom"/>
</dbReference>
<feature type="transmembrane region" description="Helical" evidence="16">
    <location>
        <begin position="12"/>
        <end position="33"/>
    </location>
</feature>
<feature type="transmembrane region" description="Helical" evidence="16">
    <location>
        <begin position="788"/>
        <end position="807"/>
    </location>
</feature>
<feature type="transmembrane region" description="Helical" evidence="16">
    <location>
        <begin position="978"/>
        <end position="1004"/>
    </location>
</feature>
<name>A0A7I8W837_9ANNE</name>
<keyword evidence="7 16" id="KW-0851">Voltage-gated channel</keyword>
<keyword evidence="21" id="KW-1185">Reference proteome</keyword>
<feature type="domain" description="Voltage-dependent L-type calcium channel IQ-associated" evidence="19">
    <location>
        <begin position="1026"/>
        <end position="1064"/>
    </location>
</feature>
<keyword evidence="8 16" id="KW-1133">Transmembrane helix</keyword>
<dbReference type="FunFam" id="1.10.287.70:FF:000001">
    <property type="entry name" value="Sodium channel protein"/>
    <property type="match status" value="1"/>
</dbReference>
<dbReference type="FunFam" id="1.10.238.10:FF:000002">
    <property type="entry name" value="Sodium channel protein"/>
    <property type="match status" value="1"/>
</dbReference>
<dbReference type="Gene3D" id="1.20.120.350">
    <property type="entry name" value="Voltage-gated potassium channels. Chain C"/>
    <property type="match status" value="3"/>
</dbReference>
<keyword evidence="10 16" id="KW-0406">Ion transport</keyword>
<dbReference type="PANTHER" id="PTHR10037:SF62">
    <property type="entry name" value="SODIUM CHANNEL PROTEIN 60E"/>
    <property type="match status" value="1"/>
</dbReference>
<evidence type="ECO:0000313" key="21">
    <source>
        <dbReference type="Proteomes" id="UP000549394"/>
    </source>
</evidence>
<evidence type="ECO:0000256" key="14">
    <source>
        <dbReference type="ARBA" id="ARBA00023201"/>
    </source>
</evidence>
<organism evidence="20 21">
    <name type="scientific">Dimorphilus gyrociliatus</name>
    <dbReference type="NCBI Taxonomy" id="2664684"/>
    <lineage>
        <taxon>Eukaryota</taxon>
        <taxon>Metazoa</taxon>
        <taxon>Spiralia</taxon>
        <taxon>Lophotrochozoa</taxon>
        <taxon>Annelida</taxon>
        <taxon>Polychaeta</taxon>
        <taxon>Polychaeta incertae sedis</taxon>
        <taxon>Dinophilidae</taxon>
        <taxon>Dimorphilus</taxon>
    </lineage>
</organism>
<dbReference type="GO" id="GO:0019228">
    <property type="term" value="P:neuronal action potential"/>
    <property type="evidence" value="ECO:0007669"/>
    <property type="project" value="TreeGrafter"/>
</dbReference>
<evidence type="ECO:0000256" key="1">
    <source>
        <dbReference type="ARBA" id="ARBA00004651"/>
    </source>
</evidence>
<feature type="compositionally biased region" description="Polar residues" evidence="17">
    <location>
        <begin position="1169"/>
        <end position="1190"/>
    </location>
</feature>
<evidence type="ECO:0000259" key="19">
    <source>
        <dbReference type="Pfam" id="PF16905"/>
    </source>
</evidence>
<evidence type="ECO:0000313" key="20">
    <source>
        <dbReference type="EMBL" id="CAD5124051.1"/>
    </source>
</evidence>
<evidence type="ECO:0000256" key="3">
    <source>
        <dbReference type="ARBA" id="ARBA00022461"/>
    </source>
</evidence>
<comment type="subcellular location">
    <subcellularLocation>
        <location evidence="1 16">Cell membrane</location>
        <topology evidence="1 16">Multi-pass membrane protein</topology>
    </subcellularLocation>
</comment>
<dbReference type="CDD" id="cd13433">
    <property type="entry name" value="Na_channel_gate"/>
    <property type="match status" value="1"/>
</dbReference>
<sequence length="1226" mass="140726">MALEHHEMNSHYVLTLQVSNYIFTSIFVAEALLKLFAYSKVYFKSAWNLFDAVVVIASIIDLGLESVKGLSVIRTFRLLRLLRVFKLAQTWQTMRMLLQIILSTLGALGHLTLILCIVIYIFAVIGMQLFRDSYSPSKFYPDEKPRWNFDDFGHSIILVFRILCGEWIEPLWDCMRAAGQTCMVVFMPTLILGNFMVLSLFLALLLNSFASDSLKRDQDVKEDSRMRQGWKRIQSLFKKRSVEPDNNKPKKLSVADIAQVLRQNQLSKSSEKLNVTDSSSINNLVPSVSVTNVDETSKDKPKQNGEVTPTSDLDTSQPQSSPANGSVHQDNEEMKSTKSKLFLSLQQSKIENSNDSENTDAKSSSTPRSIFEIEEERRRNEQEEEEQDKAIQDCCPAICYSKIKLCNTLQNSKHAPKWNKMREICFTITENKIFEYTILFIIFASSISLCFEDVYLDDPDRKQLKDALYYLNIIFVIIFTVEMLLKWVAIGFKKYFSSFWTLLDFAIVVISIISLAADSIGASSISSFKSLRTLRALRPLRAISRWQGMRIVVNALMYAIPSIFNVLLVCFVFWLVFSIAGVQLLGGKFYRCVDSNDVKIANTTYIPDKKTCLAEGLRWKNAPIHFDNVLHGYLALFQVATFEGWMEIMEDAVDSTDIDLQPIRENNLGYYAYFVVFILVGSFFTLNLFIGVIIDNFNMLKKKYEGSYLDMFLTSSQKNYMNTMKKLGNKKPQKTIKRPKHKIQAFIFDVAISTKFELAVVVLILLNMLCMAIEHYKQSQAVTDALEVINLIFVTIFTLEAAVKIFGLRWHYFRRAWNVFDFIIVVLSIVGVVLSDVLRSVFINPTLLRVVRVFRIGRVLRLIKVAKGIRKLLFALVISLPALFNIFMLLFLIMFIYAIFGMSQFGKIKHGDHIDDIMNFQTFPNALLLLFRLTTAAGWNDVLYPMLVSEAPDCNTTHWQRPDGRWEKTNGGNCSNSFIAIAFMVSYIFITYLIIINMYIAIILENFHQAHDQEEVGITEDDFDMFYMVWEKYDPHATQFIKYEHLSDFVGDLDPPLGISKPNEIALVSFDLPIVEGDRLHCLDILIALVRHVLGEVEVTNEFQQLKQQMESKFKEQFPTRVQFLQTTTTMRRKKEDVAARTLQRAWKKHKAEVSIRRITQMAMDQKNKSLTRSSSIWSQRRDSQASQAGSFAIAQRRASKLSNRLKVPTADTSISLPSEKNEDDL</sequence>
<evidence type="ECO:0000256" key="17">
    <source>
        <dbReference type="SAM" id="MobiDB-lite"/>
    </source>
</evidence>
<protein>
    <recommendedName>
        <fullName evidence="16">Sodium channel protein</fullName>
    </recommendedName>
</protein>
<dbReference type="FunFam" id="1.20.120.350:FF:000059">
    <property type="entry name" value="Sodium channel protein"/>
    <property type="match status" value="1"/>
</dbReference>
<dbReference type="InterPro" id="IPR043203">
    <property type="entry name" value="VGCC_Ca_Na"/>
</dbReference>
<comment type="similarity">
    <text evidence="16">Belongs to the sodium channel (TC 1.A.1.10) family.</text>
</comment>
<dbReference type="Proteomes" id="UP000549394">
    <property type="component" value="Unassembled WGS sequence"/>
</dbReference>
<dbReference type="InterPro" id="IPR044564">
    <property type="entry name" value="Na_chnl_inactivation_gate"/>
</dbReference>
<dbReference type="OrthoDB" id="2984333at2759"/>
<dbReference type="GO" id="GO:0005248">
    <property type="term" value="F:voltage-gated sodium channel activity"/>
    <property type="evidence" value="ECO:0007669"/>
    <property type="project" value="InterPro"/>
</dbReference>
<dbReference type="GO" id="GO:0001518">
    <property type="term" value="C:voltage-gated sodium channel complex"/>
    <property type="evidence" value="ECO:0007669"/>
    <property type="project" value="UniProtKB-UniRule"/>
</dbReference>
<keyword evidence="12" id="KW-1015">Disulfide bond</keyword>
<feature type="region of interest" description="Disordered" evidence="17">
    <location>
        <begin position="1165"/>
        <end position="1226"/>
    </location>
</feature>
<keyword evidence="14 16" id="KW-0739">Sodium transport</keyword>